<dbReference type="InterPro" id="IPR041567">
    <property type="entry name" value="COI1_F-box"/>
</dbReference>
<sequence>MAGTDSKTHIHDLPEVILSNVFALVTNTRTRNAMSLVCHKWLSLERLTRASLALRGNVRDLFLIPTCFRSVTDLDLSLLSPWGHSFLDSSRHHLLVAERLRQAFPAVISLTVYARTPSTLQYLAPKWPELRRVKLVRWHQRSQLPPESDFVSLFERCTCLTSLDLSHFYYWTEDLPPALEAHPAVAASLSRLDLLTLSSPEGFKSHELLAITASCPNLKELLAACMFDPRFIDFVGDEALLALANDCPRLSLLHLADASSLANARADPDDEGFTTEDARISRATFEELFTGLPLLEELVLDVCHNVRDTGAALELLNSKCPLLKSLKLGQFHGICRGVESQIDGIAVCKGLVALSIKNSADFSDSGLMTVSRGCPRLAKFEIQGCKRITESGLRIFACLLHKTLVDVKISCCKQLNAVCSLRAMEPIRERIQRLHIDCIWDSIEQSEIPGQPAHKFDLNELEEIPEQAVHNFDLNEFEEPNMSSDKSAEFGKFLTAKGLTFCDESSKKKKCRYSSDAECSSGIGSTSNGFSCRTWERLQYLSLWIAVGELLTPLALAGLESCPVLEEIQIRVEGDCRSRPKPSERAFGLSSLARYPQLLKMKLDCSDVIGYALTAPSGQMDLSLWERFYLNGIGNLCLNELDYWPPQDRDVNQRSLSLPAAGLLAECATLRKLFIHGTANEHFMMFLPRIPNLRDVQLREDYYPAPDNDMSTEMRVDSCSRFEDALNGRQIAD</sequence>
<gene>
    <name evidence="2" type="ORF">HHK36_003595</name>
</gene>
<dbReference type="SMART" id="SM00367">
    <property type="entry name" value="LRR_CC"/>
    <property type="match status" value="2"/>
</dbReference>
<dbReference type="Gene3D" id="3.80.10.10">
    <property type="entry name" value="Ribonuclease Inhibitor"/>
    <property type="match status" value="1"/>
</dbReference>
<dbReference type="FunFam" id="1.20.1280.50:FF:000023">
    <property type="entry name" value="F-box/LRR-repeat protein 4"/>
    <property type="match status" value="1"/>
</dbReference>
<organism evidence="2 3">
    <name type="scientific">Tetracentron sinense</name>
    <name type="common">Spur-leaf</name>
    <dbReference type="NCBI Taxonomy" id="13715"/>
    <lineage>
        <taxon>Eukaryota</taxon>
        <taxon>Viridiplantae</taxon>
        <taxon>Streptophyta</taxon>
        <taxon>Embryophyta</taxon>
        <taxon>Tracheophyta</taxon>
        <taxon>Spermatophyta</taxon>
        <taxon>Magnoliopsida</taxon>
        <taxon>Trochodendrales</taxon>
        <taxon>Trochodendraceae</taxon>
        <taxon>Tetracentron</taxon>
    </lineage>
</organism>
<dbReference type="PANTHER" id="PTHR13318:SF253">
    <property type="entry name" value="COI1 F-BOX DOMAIN-CONTAINING PROTEIN"/>
    <property type="match status" value="1"/>
</dbReference>
<dbReference type="Pfam" id="PF18511">
    <property type="entry name" value="F-box_5"/>
    <property type="match status" value="1"/>
</dbReference>
<dbReference type="InterPro" id="IPR006553">
    <property type="entry name" value="Leu-rich_rpt_Cys-con_subtyp"/>
</dbReference>
<dbReference type="InterPro" id="IPR032675">
    <property type="entry name" value="LRR_dom_sf"/>
</dbReference>
<dbReference type="SUPFAM" id="SSF52047">
    <property type="entry name" value="RNI-like"/>
    <property type="match status" value="1"/>
</dbReference>
<dbReference type="OrthoDB" id="550575at2759"/>
<comment type="caution">
    <text evidence="2">The sequence shown here is derived from an EMBL/GenBank/DDBJ whole genome shotgun (WGS) entry which is preliminary data.</text>
</comment>
<dbReference type="GO" id="GO:0031146">
    <property type="term" value="P:SCF-dependent proteasomal ubiquitin-dependent protein catabolic process"/>
    <property type="evidence" value="ECO:0007669"/>
    <property type="project" value="TreeGrafter"/>
</dbReference>
<dbReference type="OMA" id="KKKKCRY"/>
<dbReference type="GO" id="GO:0019005">
    <property type="term" value="C:SCF ubiquitin ligase complex"/>
    <property type="evidence" value="ECO:0007669"/>
    <property type="project" value="TreeGrafter"/>
</dbReference>
<dbReference type="CDD" id="cd22159">
    <property type="entry name" value="F-box_AtTIR1-like"/>
    <property type="match status" value="1"/>
</dbReference>
<protein>
    <recommendedName>
        <fullName evidence="1">COI1 F-box domain-containing protein</fullName>
    </recommendedName>
</protein>
<dbReference type="GO" id="GO:0005634">
    <property type="term" value="C:nucleus"/>
    <property type="evidence" value="ECO:0007669"/>
    <property type="project" value="TreeGrafter"/>
</dbReference>
<evidence type="ECO:0000313" key="3">
    <source>
        <dbReference type="Proteomes" id="UP000655225"/>
    </source>
</evidence>
<dbReference type="EMBL" id="JABCRI010000002">
    <property type="protein sequence ID" value="KAF8411056.1"/>
    <property type="molecule type" value="Genomic_DNA"/>
</dbReference>
<evidence type="ECO:0000259" key="1">
    <source>
        <dbReference type="Pfam" id="PF18511"/>
    </source>
</evidence>
<dbReference type="PANTHER" id="PTHR13318">
    <property type="entry name" value="PARTNER OF PAIRED, ISOFORM B-RELATED"/>
    <property type="match status" value="1"/>
</dbReference>
<dbReference type="Proteomes" id="UP000655225">
    <property type="component" value="Unassembled WGS sequence"/>
</dbReference>
<keyword evidence="3" id="KW-1185">Reference proteome</keyword>
<evidence type="ECO:0000313" key="2">
    <source>
        <dbReference type="EMBL" id="KAF8411056.1"/>
    </source>
</evidence>
<reference evidence="2 3" key="1">
    <citation type="submission" date="2020-04" db="EMBL/GenBank/DDBJ databases">
        <title>Plant Genome Project.</title>
        <authorList>
            <person name="Zhang R.-G."/>
        </authorList>
    </citation>
    <scope>NUCLEOTIDE SEQUENCE [LARGE SCALE GENOMIC DNA]</scope>
    <source>
        <strain evidence="2">YNK0</strain>
        <tissue evidence="2">Leaf</tissue>
    </source>
</reference>
<name>A0A834ZPK3_TETSI</name>
<feature type="domain" description="COI1 F-box" evidence="1">
    <location>
        <begin position="13"/>
        <end position="50"/>
    </location>
</feature>
<dbReference type="AlphaFoldDB" id="A0A834ZPK3"/>
<accession>A0A834ZPK3</accession>
<proteinExistence type="predicted"/>